<dbReference type="AlphaFoldDB" id="A0ABD2YZE9"/>
<keyword evidence="3" id="KW-1185">Reference proteome</keyword>
<comment type="caution">
    <text evidence="2">The sequence shown here is derived from an EMBL/GenBank/DDBJ whole genome shotgun (WGS) entry which is preliminary data.</text>
</comment>
<proteinExistence type="predicted"/>
<protein>
    <recommendedName>
        <fullName evidence="1">KIB1-4 beta-propeller domain-containing protein</fullName>
    </recommendedName>
</protein>
<name>A0ABD2YZE9_9GENT</name>
<evidence type="ECO:0000259" key="1">
    <source>
        <dbReference type="Pfam" id="PF03478"/>
    </source>
</evidence>
<organism evidence="2 3">
    <name type="scientific">Cinchona calisaya</name>
    <dbReference type="NCBI Taxonomy" id="153742"/>
    <lineage>
        <taxon>Eukaryota</taxon>
        <taxon>Viridiplantae</taxon>
        <taxon>Streptophyta</taxon>
        <taxon>Embryophyta</taxon>
        <taxon>Tracheophyta</taxon>
        <taxon>Spermatophyta</taxon>
        <taxon>Magnoliopsida</taxon>
        <taxon>eudicotyledons</taxon>
        <taxon>Gunneridae</taxon>
        <taxon>Pentapetalae</taxon>
        <taxon>asterids</taxon>
        <taxon>lamiids</taxon>
        <taxon>Gentianales</taxon>
        <taxon>Rubiaceae</taxon>
        <taxon>Cinchonoideae</taxon>
        <taxon>Cinchoneae</taxon>
        <taxon>Cinchona</taxon>
    </lineage>
</organism>
<evidence type="ECO:0000313" key="2">
    <source>
        <dbReference type="EMBL" id="KAL3511946.1"/>
    </source>
</evidence>
<gene>
    <name evidence="2" type="ORF">ACH5RR_024663</name>
</gene>
<dbReference type="EMBL" id="JBJUIK010000011">
    <property type="protein sequence ID" value="KAL3511946.1"/>
    <property type="molecule type" value="Genomic_DNA"/>
</dbReference>
<accession>A0ABD2YZE9</accession>
<dbReference type="Proteomes" id="UP001630127">
    <property type="component" value="Unassembled WGS sequence"/>
</dbReference>
<dbReference type="Pfam" id="PF03478">
    <property type="entry name" value="Beta-prop_KIB1-4"/>
    <property type="match status" value="1"/>
</dbReference>
<evidence type="ECO:0000313" key="3">
    <source>
        <dbReference type="Proteomes" id="UP001630127"/>
    </source>
</evidence>
<sequence>MGVTDKLSVRYINVFRLDMEDLSWTSVQSLGYRAFFLDTDGHTTSCSVTNEESRGIKGNCIYMIEPQDEHLYRYDLEDTSLVVTLPFPERIKNWVENRWVMPMPNKRWGKSVGR</sequence>
<reference evidence="2 3" key="1">
    <citation type="submission" date="2024-11" db="EMBL/GenBank/DDBJ databases">
        <title>A near-complete genome assembly of Cinchona calisaya.</title>
        <authorList>
            <person name="Lian D.C."/>
            <person name="Zhao X.W."/>
            <person name="Wei L."/>
        </authorList>
    </citation>
    <scope>NUCLEOTIDE SEQUENCE [LARGE SCALE GENOMIC DNA]</scope>
    <source>
        <tissue evidence="2">Nenye</tissue>
    </source>
</reference>
<dbReference type="PANTHER" id="PTHR40891:SF1">
    <property type="entry name" value="DUF295 DOMAIN-CONTAINING PROTEIN"/>
    <property type="match status" value="1"/>
</dbReference>
<dbReference type="InterPro" id="IPR005174">
    <property type="entry name" value="KIB1-4_b-propeller"/>
</dbReference>
<feature type="domain" description="KIB1-4 beta-propeller" evidence="1">
    <location>
        <begin position="9"/>
        <end position="68"/>
    </location>
</feature>
<dbReference type="PANTHER" id="PTHR40891">
    <property type="entry name" value="DUF295 DOMAIN-CONTAINING PROTEIN"/>
    <property type="match status" value="1"/>
</dbReference>